<evidence type="ECO:0000313" key="2">
    <source>
        <dbReference type="Proteomes" id="UP000789759"/>
    </source>
</evidence>
<name>A0A9N9HK57_9GLOM</name>
<gene>
    <name evidence="1" type="ORF">CPELLU_LOCUS11210</name>
</gene>
<comment type="caution">
    <text evidence="1">The sequence shown here is derived from an EMBL/GenBank/DDBJ whole genome shotgun (WGS) entry which is preliminary data.</text>
</comment>
<sequence>MNVNKENLNKKKQVQNVDYKIPDKHAILFSSNCVVVQKNIQANFEANFGYMLVDVLRFLYYKLKISEAGSKQDLINHLVSKNKKREVSEKANIEKKNVSFASKNATAAMLPCPFVQPMWHQSPFQLVGSDSVSFEGQ</sequence>
<dbReference type="EMBL" id="CAJVQA010009762">
    <property type="protein sequence ID" value="CAG8689462.1"/>
    <property type="molecule type" value="Genomic_DNA"/>
</dbReference>
<accession>A0A9N9HK57</accession>
<proteinExistence type="predicted"/>
<dbReference type="OrthoDB" id="2445199at2759"/>
<organism evidence="1 2">
    <name type="scientific">Cetraspora pellucida</name>
    <dbReference type="NCBI Taxonomy" id="1433469"/>
    <lineage>
        <taxon>Eukaryota</taxon>
        <taxon>Fungi</taxon>
        <taxon>Fungi incertae sedis</taxon>
        <taxon>Mucoromycota</taxon>
        <taxon>Glomeromycotina</taxon>
        <taxon>Glomeromycetes</taxon>
        <taxon>Diversisporales</taxon>
        <taxon>Gigasporaceae</taxon>
        <taxon>Cetraspora</taxon>
    </lineage>
</organism>
<dbReference type="Proteomes" id="UP000789759">
    <property type="component" value="Unassembled WGS sequence"/>
</dbReference>
<reference evidence="1" key="1">
    <citation type="submission" date="2021-06" db="EMBL/GenBank/DDBJ databases">
        <authorList>
            <person name="Kallberg Y."/>
            <person name="Tangrot J."/>
            <person name="Rosling A."/>
        </authorList>
    </citation>
    <scope>NUCLEOTIDE SEQUENCE</scope>
    <source>
        <strain evidence="1">FL966</strain>
    </source>
</reference>
<keyword evidence="2" id="KW-1185">Reference proteome</keyword>
<dbReference type="AlphaFoldDB" id="A0A9N9HK57"/>
<evidence type="ECO:0000313" key="1">
    <source>
        <dbReference type="EMBL" id="CAG8689462.1"/>
    </source>
</evidence>
<protein>
    <submittedName>
        <fullName evidence="1">21339_t:CDS:1</fullName>
    </submittedName>
</protein>